<keyword evidence="1" id="KW-0812">Transmembrane</keyword>
<feature type="transmembrane region" description="Helical" evidence="1">
    <location>
        <begin position="142"/>
        <end position="160"/>
    </location>
</feature>
<dbReference type="OrthoDB" id="329835at2759"/>
<accession>A0A1Q3DAE0</accession>
<keyword evidence="1" id="KW-1133">Transmembrane helix</keyword>
<dbReference type="GO" id="GO:0006633">
    <property type="term" value="P:fatty acid biosynthetic process"/>
    <property type="evidence" value="ECO:0007669"/>
    <property type="project" value="InterPro"/>
</dbReference>
<gene>
    <name evidence="2" type="ORF">CFOL_v3_32814</name>
</gene>
<dbReference type="Gene3D" id="3.40.47.10">
    <property type="match status" value="1"/>
</dbReference>
<dbReference type="AlphaFoldDB" id="A0A1Q3DAE0"/>
<dbReference type="InParanoid" id="A0A1Q3DAE0"/>
<dbReference type="PANTHER" id="PTHR31561">
    <property type="entry name" value="3-KETOACYL-COA SYNTHASE"/>
    <property type="match status" value="1"/>
</dbReference>
<evidence type="ECO:0000313" key="3">
    <source>
        <dbReference type="Proteomes" id="UP000187406"/>
    </source>
</evidence>
<organism evidence="2 3">
    <name type="scientific">Cephalotus follicularis</name>
    <name type="common">Albany pitcher plant</name>
    <dbReference type="NCBI Taxonomy" id="3775"/>
    <lineage>
        <taxon>Eukaryota</taxon>
        <taxon>Viridiplantae</taxon>
        <taxon>Streptophyta</taxon>
        <taxon>Embryophyta</taxon>
        <taxon>Tracheophyta</taxon>
        <taxon>Spermatophyta</taxon>
        <taxon>Magnoliopsida</taxon>
        <taxon>eudicotyledons</taxon>
        <taxon>Gunneridae</taxon>
        <taxon>Pentapetalae</taxon>
        <taxon>rosids</taxon>
        <taxon>fabids</taxon>
        <taxon>Oxalidales</taxon>
        <taxon>Cephalotaceae</taxon>
        <taxon>Cephalotus</taxon>
    </lineage>
</organism>
<evidence type="ECO:0000313" key="2">
    <source>
        <dbReference type="EMBL" id="GAV89399.1"/>
    </source>
</evidence>
<keyword evidence="1" id="KW-0472">Membrane</keyword>
<dbReference type="SUPFAM" id="SSF53901">
    <property type="entry name" value="Thiolase-like"/>
    <property type="match status" value="1"/>
</dbReference>
<dbReference type="InterPro" id="IPR016039">
    <property type="entry name" value="Thiolase-like"/>
</dbReference>
<name>A0A1Q3DAE0_CEPFO</name>
<sequence length="187" mass="21290">MGCSAGLIAIGLAKQLLQQEKVGYTKSDVEASTMILYIFGNTSSSSVWYGLAYVEAKGNLKWGDRVWEIAFGAEFKCSSDFKFFIIRSLIILGQIIGFEQVTYLSCKFFRIVYLYIVLCVLKKSYIYKDIDINLAVMKVQQFLFLFYVLIFFNNALVVVLQEHMATLLLEISLLNKMTNVNDGQFSL</sequence>
<reference evidence="3" key="1">
    <citation type="submission" date="2016-04" db="EMBL/GenBank/DDBJ databases">
        <title>Cephalotus genome sequencing.</title>
        <authorList>
            <person name="Fukushima K."/>
            <person name="Hasebe M."/>
            <person name="Fang X."/>
        </authorList>
    </citation>
    <scope>NUCLEOTIDE SEQUENCE [LARGE SCALE GENOMIC DNA]</scope>
    <source>
        <strain evidence="3">cv. St1</strain>
    </source>
</reference>
<dbReference type="GO" id="GO:0016747">
    <property type="term" value="F:acyltransferase activity, transferring groups other than amino-acyl groups"/>
    <property type="evidence" value="ECO:0007669"/>
    <property type="project" value="InterPro"/>
</dbReference>
<keyword evidence="3" id="KW-1185">Reference proteome</keyword>
<feature type="transmembrane region" description="Helical" evidence="1">
    <location>
        <begin position="102"/>
        <end position="121"/>
    </location>
</feature>
<comment type="caution">
    <text evidence="2">The sequence shown here is derived from an EMBL/GenBank/DDBJ whole genome shotgun (WGS) entry which is preliminary data.</text>
</comment>
<protein>
    <submittedName>
        <fullName evidence="2">FAE1_CUT1_RppA domain-containing protein</fullName>
    </submittedName>
</protein>
<dbReference type="InterPro" id="IPR012392">
    <property type="entry name" value="3-ktacl-CoA_syn"/>
</dbReference>
<dbReference type="EMBL" id="BDDD01005472">
    <property type="protein sequence ID" value="GAV89399.1"/>
    <property type="molecule type" value="Genomic_DNA"/>
</dbReference>
<evidence type="ECO:0000256" key="1">
    <source>
        <dbReference type="SAM" id="Phobius"/>
    </source>
</evidence>
<dbReference type="Proteomes" id="UP000187406">
    <property type="component" value="Unassembled WGS sequence"/>
</dbReference>
<dbReference type="GO" id="GO:0016020">
    <property type="term" value="C:membrane"/>
    <property type="evidence" value="ECO:0007669"/>
    <property type="project" value="InterPro"/>
</dbReference>
<proteinExistence type="predicted"/>
<dbReference type="STRING" id="3775.A0A1Q3DAE0"/>